<organism evidence="2 3">
    <name type="scientific">Solanum pinnatisectum</name>
    <name type="common">tansyleaf nightshade</name>
    <dbReference type="NCBI Taxonomy" id="50273"/>
    <lineage>
        <taxon>Eukaryota</taxon>
        <taxon>Viridiplantae</taxon>
        <taxon>Streptophyta</taxon>
        <taxon>Embryophyta</taxon>
        <taxon>Tracheophyta</taxon>
        <taxon>Spermatophyta</taxon>
        <taxon>Magnoliopsida</taxon>
        <taxon>eudicotyledons</taxon>
        <taxon>Gunneridae</taxon>
        <taxon>Pentapetalae</taxon>
        <taxon>asterids</taxon>
        <taxon>lamiids</taxon>
        <taxon>Solanales</taxon>
        <taxon>Solanaceae</taxon>
        <taxon>Solanoideae</taxon>
        <taxon>Solaneae</taxon>
        <taxon>Solanum</taxon>
    </lineage>
</organism>
<name>A0AAV9LX71_9SOLN</name>
<dbReference type="EMBL" id="JAWPEI010000004">
    <property type="protein sequence ID" value="KAK4730342.1"/>
    <property type="molecule type" value="Genomic_DNA"/>
</dbReference>
<reference evidence="2 3" key="1">
    <citation type="submission" date="2023-10" db="EMBL/GenBank/DDBJ databases">
        <title>Genome-Wide Identification Analysis in wild type Solanum Pinnatisectum Reveals Some Genes Defensing Phytophthora Infestans.</title>
        <authorList>
            <person name="Sun C."/>
        </authorList>
    </citation>
    <scope>NUCLEOTIDE SEQUENCE [LARGE SCALE GENOMIC DNA]</scope>
    <source>
        <strain evidence="2">LQN</strain>
        <tissue evidence="2">Leaf</tissue>
    </source>
</reference>
<evidence type="ECO:0000259" key="1">
    <source>
        <dbReference type="Pfam" id="PF13966"/>
    </source>
</evidence>
<dbReference type="AlphaFoldDB" id="A0AAV9LX71"/>
<dbReference type="Pfam" id="PF13966">
    <property type="entry name" value="zf-RVT"/>
    <property type="match status" value="1"/>
</dbReference>
<gene>
    <name evidence="2" type="ORF">R3W88_023330</name>
</gene>
<evidence type="ECO:0000313" key="2">
    <source>
        <dbReference type="EMBL" id="KAK4730342.1"/>
    </source>
</evidence>
<dbReference type="Proteomes" id="UP001311915">
    <property type="component" value="Unassembled WGS sequence"/>
</dbReference>
<comment type="caution">
    <text evidence="2">The sequence shown here is derived from an EMBL/GenBank/DDBJ whole genome shotgun (WGS) entry which is preliminary data.</text>
</comment>
<accession>A0AAV9LX71</accession>
<sequence>MYKFVRMEKFSIQKVYTRLRGEYEKVRCRKLVCNNVGAPGWIFILFVELHGRLLTKTRLAQWGYLEDVMCPLCRTEREDMEHLFLQMLFCCYDLE</sequence>
<evidence type="ECO:0000313" key="3">
    <source>
        <dbReference type="Proteomes" id="UP001311915"/>
    </source>
</evidence>
<feature type="domain" description="Reverse transcriptase zinc-binding" evidence="1">
    <location>
        <begin position="10"/>
        <end position="86"/>
    </location>
</feature>
<proteinExistence type="predicted"/>
<dbReference type="InterPro" id="IPR026960">
    <property type="entry name" value="RVT-Znf"/>
</dbReference>
<keyword evidence="3" id="KW-1185">Reference proteome</keyword>
<protein>
    <recommendedName>
        <fullName evidence="1">Reverse transcriptase zinc-binding domain-containing protein</fullName>
    </recommendedName>
</protein>